<protein>
    <submittedName>
        <fullName evidence="1 3">Uncharacterized protein</fullName>
    </submittedName>
</protein>
<dbReference type="Proteomes" id="UP000270296">
    <property type="component" value="Unassembled WGS sequence"/>
</dbReference>
<gene>
    <name evidence="1" type="ORF">SBAD_LOCUS9563</name>
</gene>
<sequence length="105" mass="12254">MDSPPFVQNRNNLMPVCSDMRVKIAHEYEGLCIRRFGQSTLCFLKEGLIFSLQIMRIDLYHSLLWIQSEDYHPPANRLPMNDSSCEIGFYENINTGLRSRRDIDA</sequence>
<evidence type="ECO:0000313" key="3">
    <source>
        <dbReference type="WBParaSite" id="SBAD_0000991101-mRNA-1"/>
    </source>
</evidence>
<evidence type="ECO:0000313" key="2">
    <source>
        <dbReference type="Proteomes" id="UP000270296"/>
    </source>
</evidence>
<dbReference type="WBParaSite" id="SBAD_0000991101-mRNA-1">
    <property type="protein sequence ID" value="SBAD_0000991101-mRNA-1"/>
    <property type="gene ID" value="SBAD_0000991101"/>
</dbReference>
<keyword evidence="2" id="KW-1185">Reference proteome</keyword>
<reference evidence="1 2" key="2">
    <citation type="submission" date="2018-11" db="EMBL/GenBank/DDBJ databases">
        <authorList>
            <consortium name="Pathogen Informatics"/>
        </authorList>
    </citation>
    <scope>NUCLEOTIDE SEQUENCE [LARGE SCALE GENOMIC DNA]</scope>
</reference>
<dbReference type="AlphaFoldDB" id="A0A183J115"/>
<dbReference type="EMBL" id="UZAM01012872">
    <property type="protein sequence ID" value="VDP23965.1"/>
    <property type="molecule type" value="Genomic_DNA"/>
</dbReference>
<accession>A0A183J115</accession>
<name>A0A183J115_9BILA</name>
<organism evidence="3">
    <name type="scientific">Soboliphyme baturini</name>
    <dbReference type="NCBI Taxonomy" id="241478"/>
    <lineage>
        <taxon>Eukaryota</taxon>
        <taxon>Metazoa</taxon>
        <taxon>Ecdysozoa</taxon>
        <taxon>Nematoda</taxon>
        <taxon>Enoplea</taxon>
        <taxon>Dorylaimia</taxon>
        <taxon>Dioctophymatida</taxon>
        <taxon>Dioctophymatoidea</taxon>
        <taxon>Soboliphymatidae</taxon>
        <taxon>Soboliphyme</taxon>
    </lineage>
</organism>
<evidence type="ECO:0000313" key="1">
    <source>
        <dbReference type="EMBL" id="VDP23965.1"/>
    </source>
</evidence>
<proteinExistence type="predicted"/>
<reference evidence="3" key="1">
    <citation type="submission" date="2016-06" db="UniProtKB">
        <authorList>
            <consortium name="WormBaseParasite"/>
        </authorList>
    </citation>
    <scope>IDENTIFICATION</scope>
</reference>